<dbReference type="Pfam" id="PF01917">
    <property type="entry name" value="Flagellin_arch-type"/>
    <property type="match status" value="1"/>
</dbReference>
<keyword evidence="6" id="KW-0282">Flagellum</keyword>
<comment type="function">
    <text evidence="4">Flagellin is the subunit protein which polymerizes to form the filaments of archaeal flagella.</text>
</comment>
<proteinExistence type="inferred from homology"/>
<evidence type="ECO:0000256" key="1">
    <source>
        <dbReference type="ARBA" id="ARBA00004618"/>
    </source>
</evidence>
<accession>A0A544QQ66</accession>
<dbReference type="PANTHER" id="PTHR35903:SF1">
    <property type="entry name" value="FLAGELLIN B1"/>
    <property type="match status" value="1"/>
</dbReference>
<dbReference type="RefSeq" id="WP_142442147.1">
    <property type="nucleotide sequence ID" value="NZ_SESI01000001.1"/>
</dbReference>
<dbReference type="OrthoDB" id="340637at2157"/>
<organism evidence="6 7">
    <name type="scientific">Halonotius roseus</name>
    <dbReference type="NCBI Taxonomy" id="2511997"/>
    <lineage>
        <taxon>Archaea</taxon>
        <taxon>Methanobacteriati</taxon>
        <taxon>Methanobacteriota</taxon>
        <taxon>Stenosarchaea group</taxon>
        <taxon>Halobacteria</taxon>
        <taxon>Halobacteriales</taxon>
        <taxon>Haloferacaceae</taxon>
        <taxon>Halonotius</taxon>
    </lineage>
</organism>
<keyword evidence="5" id="KW-1133">Transmembrane helix</keyword>
<dbReference type="EMBL" id="SESI01000001">
    <property type="protein sequence ID" value="TQQ81579.1"/>
    <property type="molecule type" value="Genomic_DNA"/>
</dbReference>
<reference evidence="6 7" key="1">
    <citation type="submission" date="2019-02" db="EMBL/GenBank/DDBJ databases">
        <title>Halonotius sp. a new haloqrchaeon isolated from saline water.</title>
        <authorList>
            <person name="Duran-Viseras A."/>
            <person name="Sanchez-Porro C."/>
            <person name="Ventosa A."/>
        </authorList>
    </citation>
    <scope>NUCLEOTIDE SEQUENCE [LARGE SCALE GENOMIC DNA]</scope>
    <source>
        <strain evidence="6 7">F9-27</strain>
    </source>
</reference>
<dbReference type="InterPro" id="IPR013373">
    <property type="entry name" value="Flagellin/pilin_N_arc"/>
</dbReference>
<dbReference type="PANTHER" id="PTHR35903">
    <property type="entry name" value="FLAGELLIN B1"/>
    <property type="match status" value="1"/>
</dbReference>
<dbReference type="GO" id="GO:0005198">
    <property type="term" value="F:structural molecule activity"/>
    <property type="evidence" value="ECO:0007669"/>
    <property type="project" value="InterPro"/>
</dbReference>
<keyword evidence="6" id="KW-0969">Cilium</keyword>
<keyword evidence="6" id="KW-0966">Cell projection</keyword>
<feature type="transmembrane region" description="Helical" evidence="5">
    <location>
        <begin position="12"/>
        <end position="33"/>
    </location>
</feature>
<dbReference type="InterPro" id="IPR002774">
    <property type="entry name" value="Flagellin_arc-type"/>
</dbReference>
<dbReference type="NCBIfam" id="TIGR02537">
    <property type="entry name" value="arch_flag_Nterm"/>
    <property type="match status" value="1"/>
</dbReference>
<evidence type="ECO:0000313" key="7">
    <source>
        <dbReference type="Proteomes" id="UP000315385"/>
    </source>
</evidence>
<name>A0A544QQ66_9EURY</name>
<comment type="subcellular location">
    <subcellularLocation>
        <location evidence="1 4">Archaeal flagellum</location>
    </subcellularLocation>
</comment>
<dbReference type="Proteomes" id="UP000315385">
    <property type="component" value="Unassembled WGS sequence"/>
</dbReference>
<comment type="caution">
    <text evidence="6">The sequence shown here is derived from an EMBL/GenBank/DDBJ whole genome shotgun (WGS) entry which is preliminary data.</text>
</comment>
<sequence>MSEPAARGQVGIGTLIVFIAMVLVAAIAAGVLINTAGLLQAQAQATGEEATAEVSNVIQLKHAIGEETTNNGEIDVLNVSMRLTPGSDAINLSESSYTLEVDGNATVVSGNDATTSGISYYAIQGIADNENTTLADQNDLITAQFDLTEIQGVSQLDERTKVRFVAIAPDGGTTYKEFRSPNMIANGESYIL</sequence>
<gene>
    <name evidence="6" type="ORF">EWF95_01145</name>
</gene>
<keyword evidence="5" id="KW-0472">Membrane</keyword>
<keyword evidence="3 4" id="KW-0974">Archaeal flagellum</keyword>
<comment type="similarity">
    <text evidence="2 4">Belongs to the archaeal flagellin family.</text>
</comment>
<keyword evidence="7" id="KW-1185">Reference proteome</keyword>
<dbReference type="GO" id="GO:0097588">
    <property type="term" value="P:archaeal or bacterial-type flagellum-dependent cell motility"/>
    <property type="evidence" value="ECO:0007669"/>
    <property type="project" value="InterPro"/>
</dbReference>
<evidence type="ECO:0000256" key="2">
    <source>
        <dbReference type="ARBA" id="ARBA00010256"/>
    </source>
</evidence>
<protein>
    <recommendedName>
        <fullName evidence="4">Flagellin</fullName>
    </recommendedName>
</protein>
<evidence type="ECO:0000256" key="3">
    <source>
        <dbReference type="ARBA" id="ARBA00022440"/>
    </source>
</evidence>
<dbReference type="AlphaFoldDB" id="A0A544QQ66"/>
<evidence type="ECO:0000256" key="5">
    <source>
        <dbReference type="SAM" id="Phobius"/>
    </source>
</evidence>
<evidence type="ECO:0000313" key="6">
    <source>
        <dbReference type="EMBL" id="TQQ81579.1"/>
    </source>
</evidence>
<dbReference type="GO" id="GO:0097589">
    <property type="term" value="C:archaeal-type flagellum"/>
    <property type="evidence" value="ECO:0007669"/>
    <property type="project" value="UniProtKB-SubCell"/>
</dbReference>
<evidence type="ECO:0000256" key="4">
    <source>
        <dbReference type="RuleBase" id="RU361282"/>
    </source>
</evidence>
<keyword evidence="5" id="KW-0812">Transmembrane</keyword>